<evidence type="ECO:0000256" key="5">
    <source>
        <dbReference type="ARBA" id="ARBA00022692"/>
    </source>
</evidence>
<evidence type="ECO:0000259" key="20">
    <source>
        <dbReference type="PROSITE" id="PS50999"/>
    </source>
</evidence>
<dbReference type="AlphaFoldDB" id="A0A0M5KY73"/>
<keyword evidence="22" id="KW-1185">Reference proteome</keyword>
<evidence type="ECO:0000256" key="2">
    <source>
        <dbReference type="ARBA" id="ARBA00007866"/>
    </source>
</evidence>
<evidence type="ECO:0000259" key="19">
    <source>
        <dbReference type="PROSITE" id="PS50857"/>
    </source>
</evidence>
<comment type="cofactor">
    <cofactor evidence="15">
        <name>Cu cation</name>
        <dbReference type="ChEBI" id="CHEBI:23378"/>
    </cofactor>
    <text evidence="15">Binds a copper A center.</text>
</comment>
<proteinExistence type="inferred from homology"/>
<evidence type="ECO:0000256" key="4">
    <source>
        <dbReference type="ARBA" id="ARBA00022660"/>
    </source>
</evidence>
<evidence type="ECO:0000313" key="21">
    <source>
        <dbReference type="EMBL" id="ALE15874.1"/>
    </source>
</evidence>
<dbReference type="InterPro" id="IPR045187">
    <property type="entry name" value="CcO_II"/>
</dbReference>
<evidence type="ECO:0000256" key="12">
    <source>
        <dbReference type="ARBA" id="ARBA00024688"/>
    </source>
</evidence>
<keyword evidence="7" id="KW-1278">Translocase</keyword>
<dbReference type="RefSeq" id="WP_061922475.1">
    <property type="nucleotide sequence ID" value="NZ_CP012669.1"/>
</dbReference>
<dbReference type="GO" id="GO:0005507">
    <property type="term" value="F:copper ion binding"/>
    <property type="evidence" value="ECO:0007669"/>
    <property type="project" value="InterPro"/>
</dbReference>
<dbReference type="STRING" id="361183.AMC99_00564"/>
<dbReference type="PROSITE" id="PS50999">
    <property type="entry name" value="COX2_TM"/>
    <property type="match status" value="1"/>
</dbReference>
<dbReference type="Gene3D" id="2.60.40.420">
    <property type="entry name" value="Cupredoxins - blue copper proteins"/>
    <property type="match status" value="1"/>
</dbReference>
<dbReference type="PATRIC" id="fig|361183.4.peg.555"/>
<dbReference type="PANTHER" id="PTHR22888:SF9">
    <property type="entry name" value="CYTOCHROME C OXIDASE SUBUNIT 2"/>
    <property type="match status" value="1"/>
</dbReference>
<feature type="domain" description="Cytochrome oxidase subunit II transmembrane region profile" evidence="20">
    <location>
        <begin position="63"/>
        <end position="158"/>
    </location>
</feature>
<dbReference type="SUPFAM" id="SSF81464">
    <property type="entry name" value="Cytochrome c oxidase subunit II-like, transmembrane region"/>
    <property type="match status" value="1"/>
</dbReference>
<dbReference type="GO" id="GO:0005886">
    <property type="term" value="C:plasma membrane"/>
    <property type="evidence" value="ECO:0007669"/>
    <property type="project" value="UniProtKB-SubCell"/>
</dbReference>
<evidence type="ECO:0000256" key="17">
    <source>
        <dbReference type="SAM" id="Phobius"/>
    </source>
</evidence>
<dbReference type="SUPFAM" id="SSF49503">
    <property type="entry name" value="Cupredoxins"/>
    <property type="match status" value="1"/>
</dbReference>
<evidence type="ECO:0000256" key="15">
    <source>
        <dbReference type="RuleBase" id="RU004024"/>
    </source>
</evidence>
<evidence type="ECO:0000256" key="11">
    <source>
        <dbReference type="ARBA" id="ARBA00023136"/>
    </source>
</evidence>
<dbReference type="InterPro" id="IPR011759">
    <property type="entry name" value="Cyt_c_oxidase_su2_TM_dom"/>
</dbReference>
<dbReference type="Pfam" id="PF02790">
    <property type="entry name" value="COX2_TM"/>
    <property type="match status" value="1"/>
</dbReference>
<evidence type="ECO:0000256" key="16">
    <source>
        <dbReference type="SAM" id="MobiDB-lite"/>
    </source>
</evidence>
<evidence type="ECO:0000256" key="18">
    <source>
        <dbReference type="SAM" id="SignalP"/>
    </source>
</evidence>
<sequence length="333" mass="35193">MILGHTLKRAHYLFATIAVAILAAFAPKFALAQDAAEGAATDGAAEAVAAAPAAMAPTPGKGMPVDRGLDVQTQFSPIGDTALGLHTGLVWIMFAISIFVLGLLIYVVVRFNKRANPVPSKTSHNTLLEVVWTLVPVLVLIGIALPSISLLAKQYETPPEDAVTVKVTGYQWYWGYNFPDNGDFEIISNMLPEADAIANGEPPQLAVDNRLVLPVNTPIRLQTTAADVIHSFAVPSLWFKLDAVPGRLNEKLLTINEPGVYYGQCSELCGIKHGFMPIAIEALPRDQWEAWVVAQGGTVGGEETAEVEASADDAAAAGDAEGVAAAAEAEAAE</sequence>
<comment type="function">
    <text evidence="12 15">Subunits I and II form the functional core of the enzyme complex. Electrons originating in cytochrome c are transferred via heme a and Cu(A) to the binuclear center formed by heme a3 and Cu(B).</text>
</comment>
<dbReference type="GO" id="GO:0016491">
    <property type="term" value="F:oxidoreductase activity"/>
    <property type="evidence" value="ECO:0007669"/>
    <property type="project" value="UniProtKB-KW"/>
</dbReference>
<dbReference type="InterPro" id="IPR002429">
    <property type="entry name" value="CcO_II-like_C"/>
</dbReference>
<dbReference type="InterPro" id="IPR008972">
    <property type="entry name" value="Cupredoxin"/>
</dbReference>
<dbReference type="PRINTS" id="PR01166">
    <property type="entry name" value="CYCOXIDASEII"/>
</dbReference>
<feature type="region of interest" description="Disordered" evidence="16">
    <location>
        <begin position="302"/>
        <end position="333"/>
    </location>
</feature>
<evidence type="ECO:0000256" key="9">
    <source>
        <dbReference type="ARBA" id="ARBA00022989"/>
    </source>
</evidence>
<feature type="chain" id="PRO_5005804961" description="Cytochrome c oxidase subunit 2" evidence="18">
    <location>
        <begin position="33"/>
        <end position="333"/>
    </location>
</feature>
<dbReference type="OrthoDB" id="9781261at2"/>
<comment type="similarity">
    <text evidence="2 14">Belongs to the cytochrome c oxidase subunit 2 family.</text>
</comment>
<feature type="transmembrane region" description="Helical" evidence="17">
    <location>
        <begin position="130"/>
        <end position="152"/>
    </location>
</feature>
<protein>
    <recommendedName>
        <fullName evidence="15">Cytochrome c oxidase subunit 2</fullName>
        <ecNumber evidence="15">7.1.1.9</ecNumber>
    </recommendedName>
</protein>
<evidence type="ECO:0000256" key="6">
    <source>
        <dbReference type="ARBA" id="ARBA00022723"/>
    </source>
</evidence>
<keyword evidence="5 14" id="KW-0812">Transmembrane</keyword>
<evidence type="ECO:0000256" key="3">
    <source>
        <dbReference type="ARBA" id="ARBA00022448"/>
    </source>
</evidence>
<dbReference type="CDD" id="cd13912">
    <property type="entry name" value="CcO_II_C"/>
    <property type="match status" value="1"/>
</dbReference>
<keyword evidence="8 14" id="KW-0249">Electron transport</keyword>
<dbReference type="NCBIfam" id="TIGR02866">
    <property type="entry name" value="CoxB"/>
    <property type="match status" value="1"/>
</dbReference>
<keyword evidence="3 14" id="KW-0813">Transport</keyword>
<accession>A0A0M5KY73</accession>
<evidence type="ECO:0000256" key="1">
    <source>
        <dbReference type="ARBA" id="ARBA00004141"/>
    </source>
</evidence>
<reference evidence="21 22" key="1">
    <citation type="submission" date="2015-09" db="EMBL/GenBank/DDBJ databases">
        <title>Complete genome sequence of a benzo[a]pyrene-degrading bacterium Altererythrobacter epoxidivorans CGMCC 1.7731T.</title>
        <authorList>
            <person name="Li Z."/>
            <person name="Cheng H."/>
            <person name="Huo Y."/>
            <person name="Xu X."/>
        </authorList>
    </citation>
    <scope>NUCLEOTIDE SEQUENCE [LARGE SCALE GENOMIC DNA]</scope>
    <source>
        <strain evidence="21 22">CGMCC 1.7731</strain>
    </source>
</reference>
<dbReference type="Pfam" id="PF00116">
    <property type="entry name" value="COX2"/>
    <property type="match status" value="1"/>
</dbReference>
<dbReference type="InterPro" id="IPR034210">
    <property type="entry name" value="CcO_II_C"/>
</dbReference>
<dbReference type="EMBL" id="CP012669">
    <property type="protein sequence ID" value="ALE15874.1"/>
    <property type="molecule type" value="Genomic_DNA"/>
</dbReference>
<dbReference type="KEGG" id="aep:AMC99_00564"/>
<organism evidence="21 22">
    <name type="scientific">Altererythrobacter epoxidivorans</name>
    <dbReference type="NCBI Taxonomy" id="361183"/>
    <lineage>
        <taxon>Bacteria</taxon>
        <taxon>Pseudomonadati</taxon>
        <taxon>Pseudomonadota</taxon>
        <taxon>Alphaproteobacteria</taxon>
        <taxon>Sphingomonadales</taxon>
        <taxon>Erythrobacteraceae</taxon>
        <taxon>Altererythrobacter</taxon>
    </lineage>
</organism>
<dbReference type="EC" id="7.1.1.9" evidence="15"/>
<dbReference type="PROSITE" id="PS50857">
    <property type="entry name" value="COX2_CUA"/>
    <property type="match status" value="1"/>
</dbReference>
<feature type="domain" description="Cytochrome oxidase subunit II copper A binding" evidence="19">
    <location>
        <begin position="160"/>
        <end position="294"/>
    </location>
</feature>
<keyword evidence="6 15" id="KW-0479">Metal-binding</keyword>
<evidence type="ECO:0000256" key="7">
    <source>
        <dbReference type="ARBA" id="ARBA00022967"/>
    </source>
</evidence>
<dbReference type="PANTHER" id="PTHR22888">
    <property type="entry name" value="CYTOCHROME C OXIDASE, SUBUNIT II"/>
    <property type="match status" value="1"/>
</dbReference>
<feature type="transmembrane region" description="Helical" evidence="17">
    <location>
        <begin position="89"/>
        <end position="109"/>
    </location>
</feature>
<name>A0A0M5KY73_9SPHN</name>
<feature type="signal peptide" evidence="18">
    <location>
        <begin position="1"/>
        <end position="32"/>
    </location>
</feature>
<keyword evidence="9 17" id="KW-1133">Transmembrane helix</keyword>
<dbReference type="PROSITE" id="PS00078">
    <property type="entry name" value="COX2"/>
    <property type="match status" value="1"/>
</dbReference>
<feature type="compositionally biased region" description="Low complexity" evidence="16">
    <location>
        <begin position="312"/>
        <end position="333"/>
    </location>
</feature>
<comment type="subcellular location">
    <subcellularLocation>
        <location evidence="14">Cell membrane</location>
        <topology evidence="14">Multi-pass membrane protein</topology>
    </subcellularLocation>
    <subcellularLocation>
        <location evidence="1">Membrane</location>
        <topology evidence="1">Multi-pass membrane protein</topology>
    </subcellularLocation>
</comment>
<evidence type="ECO:0000313" key="22">
    <source>
        <dbReference type="Proteomes" id="UP000057938"/>
    </source>
</evidence>
<dbReference type="Gene3D" id="1.10.287.90">
    <property type="match status" value="1"/>
</dbReference>
<dbReference type="InterPro" id="IPR001505">
    <property type="entry name" value="Copper_CuA"/>
</dbReference>
<dbReference type="GO" id="GO:0004129">
    <property type="term" value="F:cytochrome-c oxidase activity"/>
    <property type="evidence" value="ECO:0007669"/>
    <property type="project" value="UniProtKB-EC"/>
</dbReference>
<comment type="catalytic activity">
    <reaction evidence="13 15">
        <text>4 Fe(II)-[cytochrome c] + O2 + 8 H(+)(in) = 4 Fe(III)-[cytochrome c] + 2 H2O + 4 H(+)(out)</text>
        <dbReference type="Rhea" id="RHEA:11436"/>
        <dbReference type="Rhea" id="RHEA-COMP:10350"/>
        <dbReference type="Rhea" id="RHEA-COMP:14399"/>
        <dbReference type="ChEBI" id="CHEBI:15377"/>
        <dbReference type="ChEBI" id="CHEBI:15378"/>
        <dbReference type="ChEBI" id="CHEBI:15379"/>
        <dbReference type="ChEBI" id="CHEBI:29033"/>
        <dbReference type="ChEBI" id="CHEBI:29034"/>
        <dbReference type="EC" id="7.1.1.9"/>
    </reaction>
</comment>
<evidence type="ECO:0000256" key="10">
    <source>
        <dbReference type="ARBA" id="ARBA00023008"/>
    </source>
</evidence>
<dbReference type="InterPro" id="IPR014222">
    <property type="entry name" value="Cyt_c_oxidase_su2"/>
</dbReference>
<evidence type="ECO:0000256" key="14">
    <source>
        <dbReference type="RuleBase" id="RU000456"/>
    </source>
</evidence>
<keyword evidence="4 14" id="KW-0679">Respiratory chain</keyword>
<dbReference type="GO" id="GO:0042773">
    <property type="term" value="P:ATP synthesis coupled electron transport"/>
    <property type="evidence" value="ECO:0007669"/>
    <property type="project" value="TreeGrafter"/>
</dbReference>
<dbReference type="Proteomes" id="UP000057938">
    <property type="component" value="Chromosome"/>
</dbReference>
<keyword evidence="10 15" id="KW-0186">Copper</keyword>
<keyword evidence="21" id="KW-0560">Oxidoreductase</keyword>
<evidence type="ECO:0000256" key="13">
    <source>
        <dbReference type="ARBA" id="ARBA00047816"/>
    </source>
</evidence>
<gene>
    <name evidence="21" type="ORF">AMC99_00564</name>
</gene>
<keyword evidence="11 17" id="KW-0472">Membrane</keyword>
<keyword evidence="18" id="KW-0732">Signal</keyword>
<evidence type="ECO:0000256" key="8">
    <source>
        <dbReference type="ARBA" id="ARBA00022982"/>
    </source>
</evidence>
<dbReference type="InterPro" id="IPR036257">
    <property type="entry name" value="Cyt_c_oxidase_su2_TM_sf"/>
</dbReference>